<name>A0A4Q1HIN0_9BURK</name>
<evidence type="ECO:0000313" key="2">
    <source>
        <dbReference type="Proteomes" id="UP000290849"/>
    </source>
</evidence>
<reference evidence="1 2" key="1">
    <citation type="journal article" date="2017" name="Int. J. Syst. Evol. Microbiol.">
        <title>Achromobacter aloeverae sp. nov., isolated from the root of Aloe vera (L.) Burm.f.</title>
        <authorList>
            <person name="Kuncharoen N."/>
            <person name="Muramatsu Y."/>
            <person name="Shibata C."/>
            <person name="Kamakura Y."/>
            <person name="Nakagawa Y."/>
            <person name="Tanasupawat S."/>
        </authorList>
    </citation>
    <scope>NUCLEOTIDE SEQUENCE [LARGE SCALE GENOMIC DNA]</scope>
    <source>
        <strain evidence="1 2">AVA-1</strain>
    </source>
</reference>
<sequence>MDPKAINDGGPAFPCDPFVASKPGNETVAKRLAEGMTLRDYFAAKAMQALIMMGATVTKHTPEGELTIPGRVGVPPLAYEYADAMLAAREA</sequence>
<gene>
    <name evidence="1" type="ORF">C7R54_15545</name>
</gene>
<dbReference type="AlphaFoldDB" id="A0A4Q1HIN0"/>
<accession>A0A4Q1HIN0</accession>
<protein>
    <submittedName>
        <fullName evidence="1">Uncharacterized protein</fullName>
    </submittedName>
</protein>
<evidence type="ECO:0000313" key="1">
    <source>
        <dbReference type="EMBL" id="RXN87989.1"/>
    </source>
</evidence>
<proteinExistence type="predicted"/>
<keyword evidence="2" id="KW-1185">Reference proteome</keyword>
<comment type="caution">
    <text evidence="1">The sequence shown here is derived from an EMBL/GenBank/DDBJ whole genome shotgun (WGS) entry which is preliminary data.</text>
</comment>
<dbReference type="EMBL" id="PYAL01000004">
    <property type="protein sequence ID" value="RXN87989.1"/>
    <property type="molecule type" value="Genomic_DNA"/>
</dbReference>
<dbReference type="RefSeq" id="WP_129151358.1">
    <property type="nucleotide sequence ID" value="NZ_JBHSDO010000011.1"/>
</dbReference>
<dbReference type="OrthoDB" id="7031433at2"/>
<dbReference type="Proteomes" id="UP000290849">
    <property type="component" value="Unassembled WGS sequence"/>
</dbReference>
<organism evidence="1 2">
    <name type="scientific">Achromobacter aloeverae</name>
    <dbReference type="NCBI Taxonomy" id="1750518"/>
    <lineage>
        <taxon>Bacteria</taxon>
        <taxon>Pseudomonadati</taxon>
        <taxon>Pseudomonadota</taxon>
        <taxon>Betaproteobacteria</taxon>
        <taxon>Burkholderiales</taxon>
        <taxon>Alcaligenaceae</taxon>
        <taxon>Achromobacter</taxon>
    </lineage>
</organism>